<reference evidence="2" key="1">
    <citation type="submission" date="2016-01" db="EMBL/GenBank/DDBJ databases">
        <title>Whole genome sequencing of Bhargavaea cecembensis T14.</title>
        <authorList>
            <person name="Hong K.W."/>
        </authorList>
    </citation>
    <scope>NUCLEOTIDE SEQUENCE [LARGE SCALE GENOMIC DNA]</scope>
    <source>
        <strain evidence="2">M19</strain>
    </source>
</reference>
<comment type="caution">
    <text evidence="1">The sequence shown here is derived from an EMBL/GenBank/DDBJ whole genome shotgun (WGS) entry which is preliminary data.</text>
</comment>
<evidence type="ECO:0000313" key="1">
    <source>
        <dbReference type="EMBL" id="KZE50964.1"/>
    </source>
</evidence>
<proteinExistence type="predicted"/>
<sequence>MIELEYSIINEQAYSIYFTANRKSPLLLIALLLEDGPLLKQLVRNSGKGYEVRKKALKRKIQTLAWRHYLLRKLLPHPKHYKVKKTNIYCEIMQKIVKKAI</sequence>
<protein>
    <submittedName>
        <fullName evidence="1">Uncharacterized protein</fullName>
    </submittedName>
</protein>
<accession>A0A165L484</accession>
<dbReference type="AlphaFoldDB" id="A0A165L484"/>
<dbReference type="EMBL" id="LQQY01000009">
    <property type="protein sequence ID" value="KZE50964.1"/>
    <property type="molecule type" value="Genomic_DNA"/>
</dbReference>
<dbReference type="RefSeq" id="WP_063190907.1">
    <property type="nucleotide sequence ID" value="NZ_JBLGCT010000001.1"/>
</dbReference>
<name>A0A165L484_9BACI</name>
<evidence type="ECO:0000313" key="2">
    <source>
        <dbReference type="Proteomes" id="UP000076510"/>
    </source>
</evidence>
<gene>
    <name evidence="1" type="ORF">AV649_16465</name>
</gene>
<organism evidence="1 2">
    <name type="scientific">Rossellomorea marisflavi</name>
    <dbReference type="NCBI Taxonomy" id="189381"/>
    <lineage>
        <taxon>Bacteria</taxon>
        <taxon>Bacillati</taxon>
        <taxon>Bacillota</taxon>
        <taxon>Bacilli</taxon>
        <taxon>Bacillales</taxon>
        <taxon>Bacillaceae</taxon>
        <taxon>Rossellomorea</taxon>
    </lineage>
</organism>
<dbReference type="Proteomes" id="UP000076510">
    <property type="component" value="Unassembled WGS sequence"/>
</dbReference>